<protein>
    <recommendedName>
        <fullName evidence="5">DUF732 domain-containing protein</fullName>
    </recommendedName>
</protein>
<feature type="transmembrane region" description="Helical" evidence="2">
    <location>
        <begin position="32"/>
        <end position="53"/>
    </location>
</feature>
<dbReference type="Proteomes" id="UP000323505">
    <property type="component" value="Unassembled WGS sequence"/>
</dbReference>
<sequence>MHGTPNPYGPPPPPPMPGRPPSHAREGRARGWVIVALAVVALAVIAGLAAAMAPDDEKPAAAATPPAKATSTPSMETWEYVPAARRTAFVAYLRRLDPGLTPTSTGARPRPLRRAVSVCWDIYDGKSAATVLRNTALRYNGGQASVPEGSEKARRILAAAKRWICSSPELRAQYDARHP</sequence>
<dbReference type="EMBL" id="VSRQ01000005">
    <property type="protein sequence ID" value="TYK47145.1"/>
    <property type="molecule type" value="Genomic_DNA"/>
</dbReference>
<keyword evidence="2" id="KW-0812">Transmembrane</keyword>
<organism evidence="3 4">
    <name type="scientific">Actinomadura decatromicini</name>
    <dbReference type="NCBI Taxonomy" id="2604572"/>
    <lineage>
        <taxon>Bacteria</taxon>
        <taxon>Bacillati</taxon>
        <taxon>Actinomycetota</taxon>
        <taxon>Actinomycetes</taxon>
        <taxon>Streptosporangiales</taxon>
        <taxon>Thermomonosporaceae</taxon>
        <taxon>Actinomadura</taxon>
    </lineage>
</organism>
<evidence type="ECO:0008006" key="5">
    <source>
        <dbReference type="Google" id="ProtNLM"/>
    </source>
</evidence>
<name>A0A5D3FIM5_9ACTN</name>
<keyword evidence="4" id="KW-1185">Reference proteome</keyword>
<evidence type="ECO:0000256" key="1">
    <source>
        <dbReference type="SAM" id="MobiDB-lite"/>
    </source>
</evidence>
<accession>A0A5D3FIM5</accession>
<evidence type="ECO:0000313" key="3">
    <source>
        <dbReference type="EMBL" id="TYK47145.1"/>
    </source>
</evidence>
<comment type="caution">
    <text evidence="3">The sequence shown here is derived from an EMBL/GenBank/DDBJ whole genome shotgun (WGS) entry which is preliminary data.</text>
</comment>
<feature type="region of interest" description="Disordered" evidence="1">
    <location>
        <begin position="1"/>
        <end position="25"/>
    </location>
</feature>
<evidence type="ECO:0000256" key="2">
    <source>
        <dbReference type="SAM" id="Phobius"/>
    </source>
</evidence>
<feature type="compositionally biased region" description="Pro residues" evidence="1">
    <location>
        <begin position="7"/>
        <end position="20"/>
    </location>
</feature>
<proteinExistence type="predicted"/>
<keyword evidence="2" id="KW-0472">Membrane</keyword>
<dbReference type="RefSeq" id="WP_148763363.1">
    <property type="nucleotide sequence ID" value="NZ_VSRQ01000005.1"/>
</dbReference>
<reference evidence="3 4" key="1">
    <citation type="submission" date="2019-08" db="EMBL/GenBank/DDBJ databases">
        <title>Actinomadura sp. nov. CYP1-5 isolated from mountain soil.</title>
        <authorList>
            <person name="Songsumanus A."/>
            <person name="Kuncharoen N."/>
            <person name="Kudo T."/>
            <person name="Yuki M."/>
            <person name="Igarashi Y."/>
            <person name="Tanasupawat S."/>
        </authorList>
    </citation>
    <scope>NUCLEOTIDE SEQUENCE [LARGE SCALE GENOMIC DNA]</scope>
    <source>
        <strain evidence="3 4">CYP1-5</strain>
    </source>
</reference>
<evidence type="ECO:0000313" key="4">
    <source>
        <dbReference type="Proteomes" id="UP000323505"/>
    </source>
</evidence>
<gene>
    <name evidence="3" type="ORF">FXF68_25415</name>
</gene>
<dbReference type="AlphaFoldDB" id="A0A5D3FIM5"/>
<keyword evidence="2" id="KW-1133">Transmembrane helix</keyword>